<feature type="domain" description="HTH tetR-type" evidence="6">
    <location>
        <begin position="28"/>
        <end position="88"/>
    </location>
</feature>
<keyword evidence="8" id="KW-1185">Reference proteome</keyword>
<keyword evidence="3" id="KW-0804">Transcription</keyword>
<feature type="region of interest" description="Disordered" evidence="5">
    <location>
        <begin position="1"/>
        <end position="26"/>
    </location>
</feature>
<dbReference type="InterPro" id="IPR009057">
    <property type="entry name" value="Homeodomain-like_sf"/>
</dbReference>
<dbReference type="InterPro" id="IPR036271">
    <property type="entry name" value="Tet_transcr_reg_TetR-rel_C_sf"/>
</dbReference>
<evidence type="ECO:0000256" key="3">
    <source>
        <dbReference type="ARBA" id="ARBA00023163"/>
    </source>
</evidence>
<evidence type="ECO:0000256" key="5">
    <source>
        <dbReference type="SAM" id="MobiDB-lite"/>
    </source>
</evidence>
<dbReference type="PANTHER" id="PTHR30055">
    <property type="entry name" value="HTH-TYPE TRANSCRIPTIONAL REGULATOR RUTR"/>
    <property type="match status" value="1"/>
</dbReference>
<proteinExistence type="predicted"/>
<protein>
    <submittedName>
        <fullName evidence="7">TetR/AcrR family transcriptional regulator</fullName>
    </submittedName>
</protein>
<dbReference type="GO" id="GO:0045892">
    <property type="term" value="P:negative regulation of DNA-templated transcription"/>
    <property type="evidence" value="ECO:0007669"/>
    <property type="project" value="InterPro"/>
</dbReference>
<dbReference type="InterPro" id="IPR050109">
    <property type="entry name" value="HTH-type_TetR-like_transc_reg"/>
</dbReference>
<evidence type="ECO:0000256" key="4">
    <source>
        <dbReference type="PROSITE-ProRule" id="PRU00335"/>
    </source>
</evidence>
<dbReference type="EMBL" id="VOKX01000117">
    <property type="protein sequence ID" value="KAB7834119.1"/>
    <property type="molecule type" value="Genomic_DNA"/>
</dbReference>
<dbReference type="InterPro" id="IPR001647">
    <property type="entry name" value="HTH_TetR"/>
</dbReference>
<dbReference type="Pfam" id="PF00440">
    <property type="entry name" value="TetR_N"/>
    <property type="match status" value="1"/>
</dbReference>
<name>A0A5N5W0Q2_STRMB</name>
<dbReference type="InterPro" id="IPR004111">
    <property type="entry name" value="Repressor_TetR_C"/>
</dbReference>
<dbReference type="Pfam" id="PF02909">
    <property type="entry name" value="TetR_C_1"/>
    <property type="match status" value="1"/>
</dbReference>
<evidence type="ECO:0000256" key="1">
    <source>
        <dbReference type="ARBA" id="ARBA00023015"/>
    </source>
</evidence>
<dbReference type="AlphaFoldDB" id="A0A5N5W0Q2"/>
<evidence type="ECO:0000313" key="8">
    <source>
        <dbReference type="Proteomes" id="UP000327000"/>
    </source>
</evidence>
<dbReference type="Gene3D" id="1.10.10.60">
    <property type="entry name" value="Homeodomain-like"/>
    <property type="match status" value="1"/>
</dbReference>
<dbReference type="RefSeq" id="WP_004949190.1">
    <property type="nucleotide sequence ID" value="NZ_VOKX01000117.1"/>
</dbReference>
<dbReference type="SUPFAM" id="SSF46689">
    <property type="entry name" value="Homeodomain-like"/>
    <property type="match status" value="1"/>
</dbReference>
<dbReference type="PANTHER" id="PTHR30055:SF151">
    <property type="entry name" value="TRANSCRIPTIONAL REGULATORY PROTEIN"/>
    <property type="match status" value="1"/>
</dbReference>
<reference evidence="7 8" key="1">
    <citation type="journal article" date="2019" name="Microb. Cell Fact.">
        <title>Exploring novel herbicidin analogues by transcriptional regulator overexpression and MS/MS molecular networking.</title>
        <authorList>
            <person name="Shi Y."/>
            <person name="Gu R."/>
            <person name="Li Y."/>
            <person name="Wang X."/>
            <person name="Ren W."/>
            <person name="Li X."/>
            <person name="Wang L."/>
            <person name="Xie Y."/>
            <person name="Hong B."/>
        </authorList>
    </citation>
    <scope>NUCLEOTIDE SEQUENCE [LARGE SCALE GENOMIC DNA]</scope>
    <source>
        <strain evidence="7 8">US-43</strain>
    </source>
</reference>
<dbReference type="GO" id="GO:0000976">
    <property type="term" value="F:transcription cis-regulatory region binding"/>
    <property type="evidence" value="ECO:0007669"/>
    <property type="project" value="TreeGrafter"/>
</dbReference>
<accession>A0A5N5W0Q2</accession>
<keyword evidence="2 4" id="KW-0238">DNA-binding</keyword>
<evidence type="ECO:0000259" key="6">
    <source>
        <dbReference type="PROSITE" id="PS50977"/>
    </source>
</evidence>
<evidence type="ECO:0000313" key="7">
    <source>
        <dbReference type="EMBL" id="KAB7834119.1"/>
    </source>
</evidence>
<dbReference type="OrthoDB" id="2570341at2"/>
<sequence>MADASGADGAPSLWERLERPAPAPRPAALTPRRIAAAAVAIADAEGLEAVTMRRLAADLGVAPMAAYRYVSGKDELIALMVDFVHGELELPDAGDDWRTVVRAVALRTRALTLKHPWTARADHLSLTPNQFAVSERVLAALEGLGLDADTRMAVYRTASAYVRGAVDSEIGLSLMMRKRGWNTGDEAREGLAPEMTWLMGTGRYPATHRYLAEAQRKDDAEWRFELGLDCVLDGIAARLGI</sequence>
<keyword evidence="1" id="KW-0805">Transcription regulation</keyword>
<dbReference type="SUPFAM" id="SSF48498">
    <property type="entry name" value="Tetracyclin repressor-like, C-terminal domain"/>
    <property type="match status" value="1"/>
</dbReference>
<dbReference type="PROSITE" id="PS50977">
    <property type="entry name" value="HTH_TETR_2"/>
    <property type="match status" value="1"/>
</dbReference>
<organism evidence="7 8">
    <name type="scientific">Streptomyces mobaraensis</name>
    <name type="common">Streptoverticillium mobaraense</name>
    <dbReference type="NCBI Taxonomy" id="35621"/>
    <lineage>
        <taxon>Bacteria</taxon>
        <taxon>Bacillati</taxon>
        <taxon>Actinomycetota</taxon>
        <taxon>Actinomycetes</taxon>
        <taxon>Kitasatosporales</taxon>
        <taxon>Streptomycetaceae</taxon>
        <taxon>Streptomyces</taxon>
    </lineage>
</organism>
<dbReference type="GO" id="GO:0003700">
    <property type="term" value="F:DNA-binding transcription factor activity"/>
    <property type="evidence" value="ECO:0007669"/>
    <property type="project" value="TreeGrafter"/>
</dbReference>
<gene>
    <name evidence="7" type="ORF">FRZ00_31185</name>
</gene>
<evidence type="ECO:0000256" key="2">
    <source>
        <dbReference type="ARBA" id="ARBA00023125"/>
    </source>
</evidence>
<dbReference type="Gene3D" id="1.10.357.10">
    <property type="entry name" value="Tetracycline Repressor, domain 2"/>
    <property type="match status" value="1"/>
</dbReference>
<dbReference type="Proteomes" id="UP000327000">
    <property type="component" value="Unassembled WGS sequence"/>
</dbReference>
<comment type="caution">
    <text evidence="7">The sequence shown here is derived from an EMBL/GenBank/DDBJ whole genome shotgun (WGS) entry which is preliminary data.</text>
</comment>
<feature type="DNA-binding region" description="H-T-H motif" evidence="4">
    <location>
        <begin position="51"/>
        <end position="70"/>
    </location>
</feature>